<keyword evidence="3" id="KW-1185">Reference proteome</keyword>
<organism evidence="2 3">
    <name type="scientific">Marinomonas polaris DSM 16579</name>
    <dbReference type="NCBI Taxonomy" id="1122206"/>
    <lineage>
        <taxon>Bacteria</taxon>
        <taxon>Pseudomonadati</taxon>
        <taxon>Pseudomonadota</taxon>
        <taxon>Gammaproteobacteria</taxon>
        <taxon>Oceanospirillales</taxon>
        <taxon>Oceanospirillaceae</taxon>
        <taxon>Marinomonas</taxon>
    </lineage>
</organism>
<dbReference type="AlphaFoldDB" id="A0A1M5LIB2"/>
<dbReference type="InterPro" id="IPR032710">
    <property type="entry name" value="NTF2-like_dom_sf"/>
</dbReference>
<gene>
    <name evidence="2" type="ORF">SAMN02745753_04265</name>
</gene>
<dbReference type="Gene3D" id="3.10.450.50">
    <property type="match status" value="1"/>
</dbReference>
<sequence length="169" mass="18855">MPVPMICPCGTESPYEMCCGMYHNNPGTAPTAETLMRSRYTAFAIGDFQYIAATQKLEDEPDQDTADIQDSNEHTKWIKLEINATEDGLEKDKTGVVAFSAHFKEGKHIGRLNERSIFKKIKGQWFYIAGEHDIQKNTPLINSEAMNIGRNDPCLCGSGKKFKKCCAVA</sequence>
<dbReference type="OrthoDB" id="21421at2"/>
<feature type="domain" description="YchJ-like middle NTF2-like" evidence="1">
    <location>
        <begin position="31"/>
        <end position="130"/>
    </location>
</feature>
<dbReference type="Proteomes" id="UP000184517">
    <property type="component" value="Unassembled WGS sequence"/>
</dbReference>
<name>A0A1M5LIB2_9GAMM</name>
<dbReference type="Pfam" id="PF02810">
    <property type="entry name" value="SEC-C"/>
    <property type="match status" value="1"/>
</dbReference>
<evidence type="ECO:0000259" key="1">
    <source>
        <dbReference type="Pfam" id="PF17775"/>
    </source>
</evidence>
<dbReference type="InterPro" id="IPR048469">
    <property type="entry name" value="YchJ-like_M"/>
</dbReference>
<dbReference type="STRING" id="1122206.SAMN02745753_04265"/>
<protein>
    <submittedName>
        <fullName evidence="2">SEC-C motif-containing protein</fullName>
    </submittedName>
</protein>
<dbReference type="InterPro" id="IPR004027">
    <property type="entry name" value="SEC_C_motif"/>
</dbReference>
<proteinExistence type="predicted"/>
<dbReference type="SUPFAM" id="SSF103642">
    <property type="entry name" value="Sec-C motif"/>
    <property type="match status" value="1"/>
</dbReference>
<dbReference type="PANTHER" id="PTHR33747">
    <property type="entry name" value="UPF0225 PROTEIN SCO1677"/>
    <property type="match status" value="1"/>
</dbReference>
<evidence type="ECO:0000313" key="2">
    <source>
        <dbReference type="EMBL" id="SHG64781.1"/>
    </source>
</evidence>
<evidence type="ECO:0000313" key="3">
    <source>
        <dbReference type="Proteomes" id="UP000184517"/>
    </source>
</evidence>
<accession>A0A1M5LIB2</accession>
<reference evidence="3" key="1">
    <citation type="submission" date="2016-11" db="EMBL/GenBank/DDBJ databases">
        <authorList>
            <person name="Varghese N."/>
            <person name="Submissions S."/>
        </authorList>
    </citation>
    <scope>NUCLEOTIDE SEQUENCE [LARGE SCALE GENOMIC DNA]</scope>
    <source>
        <strain evidence="3">DSM 16579</strain>
    </source>
</reference>
<dbReference type="EMBL" id="FQVF01000026">
    <property type="protein sequence ID" value="SHG64781.1"/>
    <property type="molecule type" value="Genomic_DNA"/>
</dbReference>
<dbReference type="SUPFAM" id="SSF54427">
    <property type="entry name" value="NTF2-like"/>
    <property type="match status" value="1"/>
</dbReference>
<dbReference type="PANTHER" id="PTHR33747:SF1">
    <property type="entry name" value="ADENYLATE CYCLASE-ASSOCIATED CAP C-TERMINAL DOMAIN-CONTAINING PROTEIN"/>
    <property type="match status" value="1"/>
</dbReference>
<dbReference type="Pfam" id="PF17775">
    <property type="entry name" value="YchJ_M-like"/>
    <property type="match status" value="1"/>
</dbReference>
<dbReference type="RefSeq" id="WP_072841892.1">
    <property type="nucleotide sequence ID" value="NZ_FQVF01000026.1"/>
</dbReference>